<protein>
    <submittedName>
        <fullName evidence="1">Uncharacterized protein</fullName>
    </submittedName>
</protein>
<accession>A0A0K2XRI0</accession>
<proteinExistence type="predicted"/>
<keyword evidence="2" id="KW-1185">Reference proteome</keyword>
<dbReference type="AlphaFoldDB" id="A0A0K2XRI0"/>
<evidence type="ECO:0000313" key="2">
    <source>
        <dbReference type="Proteomes" id="UP000046090"/>
    </source>
</evidence>
<dbReference type="STRING" id="1216962.BN341_5070"/>
<gene>
    <name evidence="1" type="ORF">HHE01_10840</name>
</gene>
<dbReference type="EMBL" id="CDMK01000001">
    <property type="protein sequence ID" value="CRI34238.1"/>
    <property type="molecule type" value="Genomic_DNA"/>
</dbReference>
<organism evidence="1 2">
    <name type="scientific">Helicobacter heilmannii</name>
    <dbReference type="NCBI Taxonomy" id="35817"/>
    <lineage>
        <taxon>Bacteria</taxon>
        <taxon>Pseudomonadati</taxon>
        <taxon>Campylobacterota</taxon>
        <taxon>Epsilonproteobacteria</taxon>
        <taxon>Campylobacterales</taxon>
        <taxon>Helicobacteraceae</taxon>
        <taxon>Helicobacter</taxon>
    </lineage>
</organism>
<reference evidence="2" key="1">
    <citation type="submission" date="2014-12" db="EMBL/GenBank/DDBJ databases">
        <authorList>
            <person name="Smet A."/>
        </authorList>
    </citation>
    <scope>NUCLEOTIDE SEQUENCE [LARGE SCALE GENOMIC DNA]</scope>
</reference>
<name>A0A0K2XRI0_HELHE</name>
<evidence type="ECO:0000313" key="1">
    <source>
        <dbReference type="EMBL" id="CRI34238.1"/>
    </source>
</evidence>
<sequence>MIPLLALLATAFIQLKKPYGFILRHKGLFYLYGAPNIRF</sequence>
<dbReference type="Proteomes" id="UP000046090">
    <property type="component" value="Unassembled WGS sequence"/>
</dbReference>